<evidence type="ECO:0000313" key="6">
    <source>
        <dbReference type="Proteomes" id="UP000176700"/>
    </source>
</evidence>
<proteinExistence type="inferred from homology"/>
<name>A0A1G2FWN8_9BACT</name>
<evidence type="ECO:0000256" key="2">
    <source>
        <dbReference type="ARBA" id="ARBA00022980"/>
    </source>
</evidence>
<dbReference type="GO" id="GO:0019843">
    <property type="term" value="F:rRNA binding"/>
    <property type="evidence" value="ECO:0007669"/>
    <property type="project" value="UniProtKB-UniRule"/>
</dbReference>
<accession>A0A1G2FWN8</accession>
<organism evidence="5 6">
    <name type="scientific">Candidatus Ryanbacteria bacterium RIFCSPHIGHO2_01_45_13</name>
    <dbReference type="NCBI Taxonomy" id="1802112"/>
    <lineage>
        <taxon>Bacteria</taxon>
        <taxon>Candidatus Ryaniibacteriota</taxon>
    </lineage>
</organism>
<dbReference type="InterPro" id="IPR013025">
    <property type="entry name" value="Ribosomal_uL23-like"/>
</dbReference>
<dbReference type="InterPro" id="IPR012677">
    <property type="entry name" value="Nucleotide-bd_a/b_plait_sf"/>
</dbReference>
<gene>
    <name evidence="4" type="primary">rplW</name>
    <name evidence="5" type="ORF">A2W41_03760</name>
</gene>
<keyword evidence="2 4" id="KW-0689">Ribosomal protein</keyword>
<keyword evidence="4" id="KW-0699">rRNA-binding</keyword>
<dbReference type="GO" id="GO:0006412">
    <property type="term" value="P:translation"/>
    <property type="evidence" value="ECO:0007669"/>
    <property type="project" value="UniProtKB-UniRule"/>
</dbReference>
<dbReference type="GO" id="GO:0003735">
    <property type="term" value="F:structural constituent of ribosome"/>
    <property type="evidence" value="ECO:0007669"/>
    <property type="project" value="InterPro"/>
</dbReference>
<keyword evidence="4" id="KW-0694">RNA-binding</keyword>
<dbReference type="AlphaFoldDB" id="A0A1G2FWN8"/>
<evidence type="ECO:0000313" key="5">
    <source>
        <dbReference type="EMBL" id="OGZ42495.1"/>
    </source>
</evidence>
<comment type="function">
    <text evidence="4">One of the early assembly proteins it binds 23S rRNA. One of the proteins that surrounds the polypeptide exit tunnel on the outside of the ribosome. Forms the main docking site for trigger factor binding to the ribosome.</text>
</comment>
<evidence type="ECO:0000256" key="1">
    <source>
        <dbReference type="ARBA" id="ARBA00006700"/>
    </source>
</evidence>
<dbReference type="Pfam" id="PF00276">
    <property type="entry name" value="Ribosomal_L23"/>
    <property type="match status" value="1"/>
</dbReference>
<reference evidence="5 6" key="1">
    <citation type="journal article" date="2016" name="Nat. Commun.">
        <title>Thousands of microbial genomes shed light on interconnected biogeochemical processes in an aquifer system.</title>
        <authorList>
            <person name="Anantharaman K."/>
            <person name="Brown C.T."/>
            <person name="Hug L.A."/>
            <person name="Sharon I."/>
            <person name="Castelle C.J."/>
            <person name="Probst A.J."/>
            <person name="Thomas B.C."/>
            <person name="Singh A."/>
            <person name="Wilkins M.J."/>
            <person name="Karaoz U."/>
            <person name="Brodie E.L."/>
            <person name="Williams K.H."/>
            <person name="Hubbard S.S."/>
            <person name="Banfield J.F."/>
        </authorList>
    </citation>
    <scope>NUCLEOTIDE SEQUENCE [LARGE SCALE GENOMIC DNA]</scope>
</reference>
<evidence type="ECO:0000256" key="3">
    <source>
        <dbReference type="ARBA" id="ARBA00023274"/>
    </source>
</evidence>
<dbReference type="EMBL" id="MHNI01000018">
    <property type="protein sequence ID" value="OGZ42495.1"/>
    <property type="molecule type" value="Genomic_DNA"/>
</dbReference>
<dbReference type="Proteomes" id="UP000176700">
    <property type="component" value="Unassembled WGS sequence"/>
</dbReference>
<dbReference type="SUPFAM" id="SSF54189">
    <property type="entry name" value="Ribosomal proteins S24e, L23 and L15e"/>
    <property type="match status" value="1"/>
</dbReference>
<dbReference type="GO" id="GO:1990904">
    <property type="term" value="C:ribonucleoprotein complex"/>
    <property type="evidence" value="ECO:0007669"/>
    <property type="project" value="UniProtKB-KW"/>
</dbReference>
<dbReference type="InterPro" id="IPR012678">
    <property type="entry name" value="Ribosomal_uL23/eL15/eS24_sf"/>
</dbReference>
<protein>
    <recommendedName>
        <fullName evidence="4">Large ribosomal subunit protein uL23</fullName>
    </recommendedName>
</protein>
<dbReference type="NCBIfam" id="NF004363">
    <property type="entry name" value="PRK05738.2-4"/>
    <property type="match status" value="1"/>
</dbReference>
<evidence type="ECO:0000256" key="4">
    <source>
        <dbReference type="HAMAP-Rule" id="MF_01369"/>
    </source>
</evidence>
<comment type="similarity">
    <text evidence="1 4">Belongs to the universal ribosomal protein uL23 family.</text>
</comment>
<dbReference type="Gene3D" id="3.30.70.330">
    <property type="match status" value="1"/>
</dbReference>
<dbReference type="HAMAP" id="MF_01369_B">
    <property type="entry name" value="Ribosomal_uL23_B"/>
    <property type="match status" value="1"/>
</dbReference>
<dbReference type="GO" id="GO:0005840">
    <property type="term" value="C:ribosome"/>
    <property type="evidence" value="ECO:0007669"/>
    <property type="project" value="UniProtKB-KW"/>
</dbReference>
<comment type="caution">
    <text evidence="5">The sequence shown here is derived from an EMBL/GenBank/DDBJ whole genome shotgun (WGS) entry which is preliminary data.</text>
</comment>
<comment type="subunit">
    <text evidence="4">Part of the 50S ribosomal subunit. Contacts protein L29, and trigger factor when it is bound to the ribosome.</text>
</comment>
<sequence length="100" mass="11439">MSPKLDESRFRNDIVLTIPHITEKSRLMGENGAYAFEVSRGATKNMVKRSVEDLYHVHVEHVRIINIPKKPRRRGLTSGSKGGYKKAIVSLRKSETIEMF</sequence>
<keyword evidence="3 4" id="KW-0687">Ribonucleoprotein</keyword>